<dbReference type="InterPro" id="IPR011032">
    <property type="entry name" value="GroES-like_sf"/>
</dbReference>
<dbReference type="InterPro" id="IPR045010">
    <property type="entry name" value="MDR_fam"/>
</dbReference>
<dbReference type="FunFam" id="3.40.50.720:FF:000121">
    <property type="entry name" value="Prostaglandin reductase 2"/>
    <property type="match status" value="1"/>
</dbReference>
<comment type="caution">
    <text evidence="1">The sequence shown here is derived from an EMBL/GenBank/DDBJ whole genome shotgun (WGS) entry which is preliminary data.</text>
</comment>
<dbReference type="CDD" id="cd05288">
    <property type="entry name" value="PGDH"/>
    <property type="match status" value="1"/>
</dbReference>
<evidence type="ECO:0000313" key="2">
    <source>
        <dbReference type="Proteomes" id="UP000186601"/>
    </source>
</evidence>
<dbReference type="InterPro" id="IPR036291">
    <property type="entry name" value="NAD(P)-bd_dom_sf"/>
</dbReference>
<proteinExistence type="predicted"/>
<dbReference type="InterPro" id="IPR020843">
    <property type="entry name" value="ER"/>
</dbReference>
<evidence type="ECO:0000313" key="1">
    <source>
        <dbReference type="EMBL" id="PSR77163.1"/>
    </source>
</evidence>
<dbReference type="Gene3D" id="3.40.50.720">
    <property type="entry name" value="NAD(P)-binding Rossmann-like Domain"/>
    <property type="match status" value="1"/>
</dbReference>
<dbReference type="Pfam" id="PF00107">
    <property type="entry name" value="ADH_zinc_N"/>
    <property type="match status" value="1"/>
</dbReference>
<gene>
    <name evidence="1" type="ORF">PHLCEN_2v8028</name>
</gene>
<accession>A0A2R6NUU6</accession>
<organism evidence="1 2">
    <name type="scientific">Hermanssonia centrifuga</name>
    <dbReference type="NCBI Taxonomy" id="98765"/>
    <lineage>
        <taxon>Eukaryota</taxon>
        <taxon>Fungi</taxon>
        <taxon>Dikarya</taxon>
        <taxon>Basidiomycota</taxon>
        <taxon>Agaricomycotina</taxon>
        <taxon>Agaricomycetes</taxon>
        <taxon>Polyporales</taxon>
        <taxon>Meruliaceae</taxon>
        <taxon>Hermanssonia</taxon>
    </lineage>
</organism>
<dbReference type="SUPFAM" id="SSF51735">
    <property type="entry name" value="NAD(P)-binding Rossmann-fold domains"/>
    <property type="match status" value="1"/>
</dbReference>
<reference evidence="1 2" key="1">
    <citation type="submission" date="2018-02" db="EMBL/GenBank/DDBJ databases">
        <title>Genome sequence of the basidiomycete white-rot fungus Phlebia centrifuga.</title>
        <authorList>
            <person name="Granchi Z."/>
            <person name="Peng M."/>
            <person name="de Vries R.P."/>
            <person name="Hilden K."/>
            <person name="Makela M.R."/>
            <person name="Grigoriev I."/>
            <person name="Riley R."/>
        </authorList>
    </citation>
    <scope>NUCLEOTIDE SEQUENCE [LARGE SCALE GENOMIC DNA]</scope>
    <source>
        <strain evidence="1 2">FBCC195</strain>
    </source>
</reference>
<dbReference type="GO" id="GO:0016628">
    <property type="term" value="F:oxidoreductase activity, acting on the CH-CH group of donors, NAD or NADP as acceptor"/>
    <property type="evidence" value="ECO:0007669"/>
    <property type="project" value="InterPro"/>
</dbReference>
<dbReference type="EMBL" id="MLYV02000810">
    <property type="protein sequence ID" value="PSR77163.1"/>
    <property type="molecule type" value="Genomic_DNA"/>
</dbReference>
<dbReference type="InterPro" id="IPR013149">
    <property type="entry name" value="ADH-like_C"/>
</dbReference>
<dbReference type="SUPFAM" id="SSF50129">
    <property type="entry name" value="GroES-like"/>
    <property type="match status" value="1"/>
</dbReference>
<dbReference type="SMART" id="SM00829">
    <property type="entry name" value="PKS_ER"/>
    <property type="match status" value="1"/>
</dbReference>
<keyword evidence="2" id="KW-1185">Reference proteome</keyword>
<dbReference type="PANTHER" id="PTHR43205:SF7">
    <property type="entry name" value="PROSTAGLANDIN REDUCTASE 1"/>
    <property type="match status" value="1"/>
</dbReference>
<dbReference type="Proteomes" id="UP000186601">
    <property type="component" value="Unassembled WGS sequence"/>
</dbReference>
<name>A0A2R6NUU6_9APHY</name>
<protein>
    <submittedName>
        <fullName evidence="1">Uncharacterized protein</fullName>
    </submittedName>
</protein>
<dbReference type="AlphaFoldDB" id="A0A2R6NUU6"/>
<dbReference type="InterPro" id="IPR041694">
    <property type="entry name" value="ADH_N_2"/>
</dbReference>
<dbReference type="PANTHER" id="PTHR43205">
    <property type="entry name" value="PROSTAGLANDIN REDUCTASE"/>
    <property type="match status" value="1"/>
</dbReference>
<dbReference type="Gene3D" id="3.90.180.10">
    <property type="entry name" value="Medium-chain alcohol dehydrogenases, catalytic domain"/>
    <property type="match status" value="1"/>
</dbReference>
<sequence>MAPIKNGRLLFGEVPTGFPEPGKTTIYDDSDTIDLENVPLQGGFLVKTLVLSIDPYLRGKMRDPDVKSYSAAFIKGEPLHNFGVGVVLRSENSSVKAGDHVYGVFTFQEYFVAPKFEGFRILANEEKIPWSVYVGVAGMPGQTAYYAWKEYAAAKKGEVAFVSAGAGPVGSFVIQLAKAQGLKVIASAGSEEKVNFMKSIGADVVFNYKTQNTAEVLAKEGPVNVYWDNVGGETFDAALQHAANEARFLECGMISGYNGQAPPVKNLMYIVSKQLKIYGFLVFALSAKYEDEFYKVVPRQIANGEIKYTEDIKNGLQYAGHAIYEVQAGKNKGKSVILVAEE</sequence>
<dbReference type="Pfam" id="PF16884">
    <property type="entry name" value="ADH_N_2"/>
    <property type="match status" value="1"/>
</dbReference>
<dbReference type="OrthoDB" id="809632at2759"/>